<accession>A0A0W1KI81</accession>
<proteinExistence type="predicted"/>
<evidence type="ECO:0000256" key="3">
    <source>
        <dbReference type="ARBA" id="ARBA00022496"/>
    </source>
</evidence>
<keyword evidence="8" id="KW-0408">Iron</keyword>
<feature type="domain" description="ABC transporter" evidence="12">
    <location>
        <begin position="2"/>
        <end position="233"/>
    </location>
</feature>
<reference evidence="13 15" key="1">
    <citation type="submission" date="2015-11" db="EMBL/GenBank/DDBJ databases">
        <title>Draft Genome Sequence of the Type Strain Trueperella bernardiae LCDC 89-0504T, Isolated from Blood Culture.</title>
        <authorList>
            <person name="Bernier A.-M."/>
            <person name="Bernard K."/>
        </authorList>
    </citation>
    <scope>NUCLEOTIDE SEQUENCE [LARGE SCALE GENOMIC DNA]</scope>
    <source>
        <strain evidence="13 15">LCDC 89-0504</strain>
    </source>
</reference>
<dbReference type="SMART" id="SM00382">
    <property type="entry name" value="AAA"/>
    <property type="match status" value="1"/>
</dbReference>
<dbReference type="FunFam" id="3.40.50.300:FF:000425">
    <property type="entry name" value="Probable ABC transporter, ATP-binding subunit"/>
    <property type="match status" value="1"/>
</dbReference>
<dbReference type="PATRIC" id="fig|59561.3.peg.1572"/>
<evidence type="ECO:0000313" key="15">
    <source>
        <dbReference type="Proteomes" id="UP000054404"/>
    </source>
</evidence>
<dbReference type="PANTHER" id="PTHR42781">
    <property type="entry name" value="SPERMIDINE/PUTRESCINE IMPORT ATP-BINDING PROTEIN POTA"/>
    <property type="match status" value="1"/>
</dbReference>
<organism evidence="13 15">
    <name type="scientific">Trueperella bernardiae</name>
    <dbReference type="NCBI Taxonomy" id="59561"/>
    <lineage>
        <taxon>Bacteria</taxon>
        <taxon>Bacillati</taxon>
        <taxon>Actinomycetota</taxon>
        <taxon>Actinomycetes</taxon>
        <taxon>Actinomycetales</taxon>
        <taxon>Actinomycetaceae</taxon>
        <taxon>Trueperella</taxon>
    </lineage>
</organism>
<dbReference type="Proteomes" id="UP000054404">
    <property type="component" value="Unassembled WGS sequence"/>
</dbReference>
<name>A0A0W1KI81_9ACTO</name>
<dbReference type="EMBL" id="LNIZ01000008">
    <property type="protein sequence ID" value="KTF03618.1"/>
    <property type="molecule type" value="Genomic_DNA"/>
</dbReference>
<gene>
    <name evidence="13" type="primary">cysA_3</name>
    <name evidence="13" type="ORF">AQZ59_01577</name>
    <name evidence="14" type="ORF">QP858_00180</name>
</gene>
<dbReference type="InterPro" id="IPR050093">
    <property type="entry name" value="ABC_SmlMolc_Importer"/>
</dbReference>
<keyword evidence="2" id="KW-1003">Cell membrane</keyword>
<protein>
    <recommendedName>
        <fullName evidence="11">ABC-type quaternary amine transporter</fullName>
        <ecNumber evidence="11">7.6.2.9</ecNumber>
    </recommendedName>
</protein>
<dbReference type="InterPro" id="IPR003439">
    <property type="entry name" value="ABC_transporter-like_ATP-bd"/>
</dbReference>
<evidence type="ECO:0000256" key="10">
    <source>
        <dbReference type="ARBA" id="ARBA00023136"/>
    </source>
</evidence>
<keyword evidence="10" id="KW-0472">Membrane</keyword>
<comment type="caution">
    <text evidence="13">The sequence shown here is derived from an EMBL/GenBank/DDBJ whole genome shotgun (WGS) entry which is preliminary data.</text>
</comment>
<dbReference type="AlphaFoldDB" id="A0A0W1KI81"/>
<evidence type="ECO:0000256" key="7">
    <source>
        <dbReference type="ARBA" id="ARBA00022967"/>
    </source>
</evidence>
<dbReference type="PANTHER" id="PTHR42781:SF5">
    <property type="entry name" value="PUTRESCINE TRANSPORT ATP-BINDING PROTEIN POTG"/>
    <property type="match status" value="1"/>
</dbReference>
<evidence type="ECO:0000256" key="8">
    <source>
        <dbReference type="ARBA" id="ARBA00023004"/>
    </source>
</evidence>
<dbReference type="InterPro" id="IPR015853">
    <property type="entry name" value="ABC_transpr_FbpC"/>
</dbReference>
<evidence type="ECO:0000256" key="2">
    <source>
        <dbReference type="ARBA" id="ARBA00022475"/>
    </source>
</evidence>
<dbReference type="Pfam" id="PF00005">
    <property type="entry name" value="ABC_tran"/>
    <property type="match status" value="1"/>
</dbReference>
<sequence>MLRLVNLDLSYDQPPVHAVNGVSLTLQTGQILALLGESGSGKSSLLRAVAGLEPATGEVSLGGRDLAGVPVHLRNIGMVFQDGQLFPHRSVEGNIAYGLEVQKVAKAERHERVAELLELVGLPDYGGRPISTLSGGQAQRVALARSLAPRPDLILLDEPLSALDRILRTRLSTQLREILSAVGATAIYVTHDRDEAFNVADLIGVMEDGRLIQLGTADELRESPASDTVRRLIS</sequence>
<dbReference type="GO" id="GO:0016887">
    <property type="term" value="F:ATP hydrolysis activity"/>
    <property type="evidence" value="ECO:0007669"/>
    <property type="project" value="InterPro"/>
</dbReference>
<evidence type="ECO:0000256" key="4">
    <source>
        <dbReference type="ARBA" id="ARBA00022519"/>
    </source>
</evidence>
<dbReference type="EC" id="7.6.2.9" evidence="11"/>
<evidence type="ECO:0000256" key="6">
    <source>
        <dbReference type="ARBA" id="ARBA00022840"/>
    </source>
</evidence>
<evidence type="ECO:0000256" key="1">
    <source>
        <dbReference type="ARBA" id="ARBA00022448"/>
    </source>
</evidence>
<evidence type="ECO:0000259" key="12">
    <source>
        <dbReference type="PROSITE" id="PS50893"/>
    </source>
</evidence>
<keyword evidence="9" id="KW-0406">Ion transport</keyword>
<keyword evidence="1" id="KW-0813">Transport</keyword>
<dbReference type="GO" id="GO:0015418">
    <property type="term" value="F:ABC-type quaternary ammonium compound transporting activity"/>
    <property type="evidence" value="ECO:0007669"/>
    <property type="project" value="UniProtKB-EC"/>
</dbReference>
<evidence type="ECO:0000313" key="13">
    <source>
        <dbReference type="EMBL" id="KTF03618.1"/>
    </source>
</evidence>
<dbReference type="PROSITE" id="PS50893">
    <property type="entry name" value="ABC_TRANSPORTER_2"/>
    <property type="match status" value="1"/>
</dbReference>
<dbReference type="CDD" id="cd03259">
    <property type="entry name" value="ABC_Carb_Solutes_like"/>
    <property type="match status" value="1"/>
</dbReference>
<dbReference type="GO" id="GO:0016020">
    <property type="term" value="C:membrane"/>
    <property type="evidence" value="ECO:0007669"/>
    <property type="project" value="InterPro"/>
</dbReference>
<dbReference type="GO" id="GO:0005524">
    <property type="term" value="F:ATP binding"/>
    <property type="evidence" value="ECO:0007669"/>
    <property type="project" value="UniProtKB-KW"/>
</dbReference>
<keyword evidence="5" id="KW-0547">Nucleotide-binding</keyword>
<evidence type="ECO:0000256" key="11">
    <source>
        <dbReference type="ARBA" id="ARBA00066388"/>
    </source>
</evidence>
<evidence type="ECO:0000256" key="9">
    <source>
        <dbReference type="ARBA" id="ARBA00023065"/>
    </source>
</evidence>
<reference evidence="14" key="2">
    <citation type="submission" date="2023-05" db="EMBL/GenBank/DDBJ databases">
        <title>Genomic Catalog of Human Bladder Bacteria.</title>
        <authorList>
            <person name="Du J."/>
        </authorList>
    </citation>
    <scope>NUCLEOTIDE SEQUENCE</scope>
    <source>
        <strain evidence="14">UMB1304A</strain>
    </source>
</reference>
<dbReference type="Gene3D" id="3.40.50.300">
    <property type="entry name" value="P-loop containing nucleotide triphosphate hydrolases"/>
    <property type="match status" value="1"/>
</dbReference>
<keyword evidence="6 13" id="KW-0067">ATP-binding</keyword>
<keyword evidence="15" id="KW-1185">Reference proteome</keyword>
<dbReference type="SUPFAM" id="SSF52540">
    <property type="entry name" value="P-loop containing nucleoside triphosphate hydrolases"/>
    <property type="match status" value="1"/>
</dbReference>
<keyword evidence="13" id="KW-0378">Hydrolase</keyword>
<dbReference type="InterPro" id="IPR017871">
    <property type="entry name" value="ABC_transporter-like_CS"/>
</dbReference>
<dbReference type="Proteomes" id="UP001225576">
    <property type="component" value="Unassembled WGS sequence"/>
</dbReference>
<dbReference type="GO" id="GO:0015408">
    <property type="term" value="F:ABC-type ferric iron transporter activity"/>
    <property type="evidence" value="ECO:0007669"/>
    <property type="project" value="InterPro"/>
</dbReference>
<dbReference type="EMBL" id="JASPDQ010000001">
    <property type="protein sequence ID" value="MDK8600885.1"/>
    <property type="molecule type" value="Genomic_DNA"/>
</dbReference>
<dbReference type="OrthoDB" id="9802264at2"/>
<dbReference type="InterPro" id="IPR027417">
    <property type="entry name" value="P-loop_NTPase"/>
</dbReference>
<dbReference type="PROSITE" id="PS00211">
    <property type="entry name" value="ABC_TRANSPORTER_1"/>
    <property type="match status" value="1"/>
</dbReference>
<dbReference type="InterPro" id="IPR003593">
    <property type="entry name" value="AAA+_ATPase"/>
</dbReference>
<keyword evidence="7" id="KW-1278">Translocase</keyword>
<keyword evidence="3" id="KW-0410">Iron transport</keyword>
<dbReference type="STRING" id="59561.AQZ59_01577"/>
<evidence type="ECO:0000256" key="5">
    <source>
        <dbReference type="ARBA" id="ARBA00022741"/>
    </source>
</evidence>
<dbReference type="RefSeq" id="WP_062614094.1">
    <property type="nucleotide sequence ID" value="NZ_CP127099.1"/>
</dbReference>
<evidence type="ECO:0000313" key="14">
    <source>
        <dbReference type="EMBL" id="MDK8600885.1"/>
    </source>
</evidence>
<keyword evidence="4" id="KW-0997">Cell inner membrane</keyword>